<evidence type="ECO:0000313" key="2">
    <source>
        <dbReference type="Proteomes" id="UP001307705"/>
    </source>
</evidence>
<dbReference type="RefSeq" id="WP_338228315.1">
    <property type="nucleotide sequence ID" value="NZ_BTPE01000005.1"/>
</dbReference>
<dbReference type="EMBL" id="BTPE01000005">
    <property type="protein sequence ID" value="GMQ33519.1"/>
    <property type="molecule type" value="Genomic_DNA"/>
</dbReference>
<protein>
    <recommendedName>
        <fullName evidence="3">DNA-directed RNA polymerase</fullName>
    </recommendedName>
</protein>
<keyword evidence="2" id="KW-1185">Reference proteome</keyword>
<accession>A0ABQ6Q006</accession>
<name>A0ABQ6Q006_9BACT</name>
<sequence>MSKVVVVPEVVVIPAGIDMDSIFKKNNIKQERSKSRLRDYIYYFLSRVVTHQFNYELYLKYDGFRPISSQKLNVLFASRNRERVIKMLSDPEDPIIEDNGSYQVGSFTKGYRLTKKYRTGQIEFRTLGKEFSEKLIHLEIVDPSRPDYDFLKLQFHHHKLDLSEDFENYLNEMGKSLLREAKNEFQINLIFNKIGGLIRNQEYLKSGFFQIKHSNSNHRFTSIITMMPKELRNFLQLGGSSLVEVDLGSCQPYLLAVLLKQLDGIEGSEILRNGSNTSSKLKFSLNDYLIDIDNELINKVYPFMLPAFSSLSPSHKESVRDFYSAPFHEDFYQWMADQSENRIKRNEVKESFMYFLFDDNPNHRNHNEVIKEIERLFPSVNFFINLLHNEFGKSDFARFLQMIESHLLINLILREFHDHYPHIPIFTIHDAVLTNEGNASAVQEFLVRRLTEMTNIPPRSKISHPSPMGTILQESISKTWRPISRVRTEAQYQKLEHSIFSSNIERGRRFLSKEVD</sequence>
<comment type="caution">
    <text evidence="1">The sequence shown here is derived from an EMBL/GenBank/DDBJ whole genome shotgun (WGS) entry which is preliminary data.</text>
</comment>
<gene>
    <name evidence="1" type="ORF">Ataiwa_17910</name>
</gene>
<reference evidence="1 2" key="1">
    <citation type="submission" date="2023-08" db="EMBL/GenBank/DDBJ databases">
        <title>Draft genome sequence of Algoriphagus taiwanensis.</title>
        <authorList>
            <person name="Takatani N."/>
            <person name="Hosokawa M."/>
            <person name="Sawabe T."/>
        </authorList>
    </citation>
    <scope>NUCLEOTIDE SEQUENCE [LARGE SCALE GENOMIC DNA]</scope>
    <source>
        <strain evidence="1 2">JCM 19755</strain>
    </source>
</reference>
<proteinExistence type="predicted"/>
<evidence type="ECO:0008006" key="3">
    <source>
        <dbReference type="Google" id="ProtNLM"/>
    </source>
</evidence>
<dbReference type="Proteomes" id="UP001307705">
    <property type="component" value="Unassembled WGS sequence"/>
</dbReference>
<organism evidence="1 2">
    <name type="scientific">Algoriphagus taiwanensis</name>
    <dbReference type="NCBI Taxonomy" id="1445656"/>
    <lineage>
        <taxon>Bacteria</taxon>
        <taxon>Pseudomonadati</taxon>
        <taxon>Bacteroidota</taxon>
        <taxon>Cytophagia</taxon>
        <taxon>Cytophagales</taxon>
        <taxon>Cyclobacteriaceae</taxon>
        <taxon>Algoriphagus</taxon>
    </lineage>
</organism>
<evidence type="ECO:0000313" key="1">
    <source>
        <dbReference type="EMBL" id="GMQ33519.1"/>
    </source>
</evidence>